<feature type="domain" description="EGF-like" evidence="7">
    <location>
        <begin position="500"/>
        <end position="534"/>
    </location>
</feature>
<keyword evidence="3" id="KW-0677">Repeat</keyword>
<dbReference type="PANTHER" id="PTHR24049:SF22">
    <property type="entry name" value="DROSOPHILA CRUMBS HOMOLOG"/>
    <property type="match status" value="1"/>
</dbReference>
<dbReference type="GO" id="GO:0005886">
    <property type="term" value="C:plasma membrane"/>
    <property type="evidence" value="ECO:0007669"/>
    <property type="project" value="TreeGrafter"/>
</dbReference>
<dbReference type="EMBL" id="CAJOAX010000829">
    <property type="protein sequence ID" value="CAF3655963.1"/>
    <property type="molecule type" value="Genomic_DNA"/>
</dbReference>
<feature type="domain" description="EGF-like" evidence="7">
    <location>
        <begin position="537"/>
        <end position="573"/>
    </location>
</feature>
<feature type="disulfide bond" evidence="6">
    <location>
        <begin position="788"/>
        <end position="797"/>
    </location>
</feature>
<comment type="caution">
    <text evidence="9">The sequence shown here is derived from an EMBL/GenBank/DDBJ whole genome shotgun (WGS) entry which is preliminary data.</text>
</comment>
<dbReference type="Pfam" id="PF00008">
    <property type="entry name" value="EGF"/>
    <property type="match status" value="7"/>
</dbReference>
<dbReference type="InterPro" id="IPR000742">
    <property type="entry name" value="EGF"/>
</dbReference>
<evidence type="ECO:0000256" key="1">
    <source>
        <dbReference type="ARBA" id="ARBA00022536"/>
    </source>
</evidence>
<dbReference type="GO" id="GO:0005576">
    <property type="term" value="C:extracellular region"/>
    <property type="evidence" value="ECO:0007669"/>
    <property type="project" value="InterPro"/>
</dbReference>
<organism evidence="9 10">
    <name type="scientific">Rotaria sordida</name>
    <dbReference type="NCBI Taxonomy" id="392033"/>
    <lineage>
        <taxon>Eukaryota</taxon>
        <taxon>Metazoa</taxon>
        <taxon>Spiralia</taxon>
        <taxon>Gnathifera</taxon>
        <taxon>Rotifera</taxon>
        <taxon>Eurotatoria</taxon>
        <taxon>Bdelloidea</taxon>
        <taxon>Philodinida</taxon>
        <taxon>Philodinidae</taxon>
        <taxon>Rotaria</taxon>
    </lineage>
</organism>
<feature type="domain" description="EGF-like" evidence="7">
    <location>
        <begin position="722"/>
        <end position="758"/>
    </location>
</feature>
<feature type="domain" description="EGF-like" evidence="7">
    <location>
        <begin position="412"/>
        <end position="449"/>
    </location>
</feature>
<evidence type="ECO:0000259" key="7">
    <source>
        <dbReference type="PROSITE" id="PS50026"/>
    </source>
</evidence>
<feature type="domain" description="Chitin-binding type-2" evidence="8">
    <location>
        <begin position="172"/>
        <end position="225"/>
    </location>
</feature>
<feature type="disulfide bond" evidence="6">
    <location>
        <begin position="344"/>
        <end position="353"/>
    </location>
</feature>
<dbReference type="GO" id="GO:0045197">
    <property type="term" value="P:establishment or maintenance of epithelial cell apical/basal polarity"/>
    <property type="evidence" value="ECO:0007669"/>
    <property type="project" value="TreeGrafter"/>
</dbReference>
<feature type="domain" description="EGF-like" evidence="7">
    <location>
        <begin position="578"/>
        <end position="615"/>
    </location>
</feature>
<dbReference type="Pfam" id="PF12661">
    <property type="entry name" value="hEGF"/>
    <property type="match status" value="2"/>
</dbReference>
<feature type="disulfide bond" evidence="6">
    <location>
        <begin position="396"/>
        <end position="405"/>
    </location>
</feature>
<dbReference type="PROSITE" id="PS50026">
    <property type="entry name" value="EGF_3"/>
    <property type="match status" value="12"/>
</dbReference>
<dbReference type="InterPro" id="IPR001881">
    <property type="entry name" value="EGF-like_Ca-bd_dom"/>
</dbReference>
<gene>
    <name evidence="9" type="ORF">OTI717_LOCUS9636</name>
</gene>
<feature type="disulfide bond" evidence="6">
    <location>
        <begin position="605"/>
        <end position="614"/>
    </location>
</feature>
<protein>
    <submittedName>
        <fullName evidence="9">Uncharacterized protein</fullName>
    </submittedName>
</protein>
<feature type="domain" description="EGF-like" evidence="7">
    <location>
        <begin position="369"/>
        <end position="406"/>
    </location>
</feature>
<reference evidence="9" key="1">
    <citation type="submission" date="2021-02" db="EMBL/GenBank/DDBJ databases">
        <authorList>
            <person name="Nowell W R."/>
        </authorList>
    </citation>
    <scope>NUCLEOTIDE SEQUENCE</scope>
</reference>
<dbReference type="PROSITE" id="PS00022">
    <property type="entry name" value="EGF_1"/>
    <property type="match status" value="11"/>
</dbReference>
<dbReference type="InterPro" id="IPR036508">
    <property type="entry name" value="Chitin-bd_dom_sf"/>
</dbReference>
<dbReference type="InterPro" id="IPR002557">
    <property type="entry name" value="Chitin-bd_dom"/>
</dbReference>
<comment type="caution">
    <text evidence="6">Lacks conserved residue(s) required for the propagation of feature annotation.</text>
</comment>
<dbReference type="FunFam" id="2.10.25.10:FF:000173">
    <property type="entry name" value="Neurogenic locus notch protein 2"/>
    <property type="match status" value="1"/>
</dbReference>
<dbReference type="GO" id="GO:0007157">
    <property type="term" value="P:heterophilic cell-cell adhesion via plasma membrane cell adhesion molecules"/>
    <property type="evidence" value="ECO:0007669"/>
    <property type="project" value="TreeGrafter"/>
</dbReference>
<proteinExistence type="predicted"/>
<feature type="domain" description="EGF-like" evidence="7">
    <location>
        <begin position="274"/>
        <end position="309"/>
    </location>
</feature>
<dbReference type="GO" id="GO:0008061">
    <property type="term" value="F:chitin binding"/>
    <property type="evidence" value="ECO:0007669"/>
    <property type="project" value="InterPro"/>
</dbReference>
<evidence type="ECO:0000256" key="5">
    <source>
        <dbReference type="ARBA" id="ARBA00023180"/>
    </source>
</evidence>
<dbReference type="GO" id="GO:0005509">
    <property type="term" value="F:calcium ion binding"/>
    <property type="evidence" value="ECO:0007669"/>
    <property type="project" value="InterPro"/>
</dbReference>
<accession>A0A818RLY8</accession>
<dbReference type="InterPro" id="IPR013032">
    <property type="entry name" value="EGF-like_CS"/>
</dbReference>
<evidence type="ECO:0000256" key="2">
    <source>
        <dbReference type="ARBA" id="ARBA00022729"/>
    </source>
</evidence>
<feature type="domain" description="EGF-like" evidence="7">
    <location>
        <begin position="678"/>
        <end position="714"/>
    </location>
</feature>
<dbReference type="CDD" id="cd00054">
    <property type="entry name" value="EGF_CA"/>
    <property type="match status" value="5"/>
</dbReference>
<evidence type="ECO:0000256" key="4">
    <source>
        <dbReference type="ARBA" id="ARBA00023157"/>
    </source>
</evidence>
<name>A0A818RLY8_9BILA</name>
<dbReference type="FunFam" id="2.10.25.10:FF:000061">
    <property type="entry name" value="Delta-like protein"/>
    <property type="match status" value="1"/>
</dbReference>
<keyword evidence="1 6" id="KW-0245">EGF-like domain</keyword>
<feature type="disulfide bond" evidence="6">
    <location>
        <begin position="704"/>
        <end position="713"/>
    </location>
</feature>
<feature type="disulfide bond" evidence="6">
    <location>
        <begin position="642"/>
        <end position="651"/>
    </location>
</feature>
<dbReference type="SMART" id="SM00179">
    <property type="entry name" value="EGF_CA"/>
    <property type="match status" value="10"/>
</dbReference>
<feature type="disulfide bond" evidence="6">
    <location>
        <begin position="439"/>
        <end position="448"/>
    </location>
</feature>
<dbReference type="FunFam" id="2.10.25.10:FF:000066">
    <property type="entry name" value="FAT atypical cadherin 4"/>
    <property type="match status" value="1"/>
</dbReference>
<feature type="disulfide bond" evidence="6">
    <location>
        <begin position="299"/>
        <end position="308"/>
    </location>
</feature>
<dbReference type="GO" id="GO:0032991">
    <property type="term" value="C:protein-containing complex"/>
    <property type="evidence" value="ECO:0007669"/>
    <property type="project" value="TreeGrafter"/>
</dbReference>
<keyword evidence="2" id="KW-0732">Signal</keyword>
<feature type="domain" description="EGF-like" evidence="7">
    <location>
        <begin position="459"/>
        <end position="495"/>
    </location>
</feature>
<keyword evidence="4 6" id="KW-1015">Disulfide bond</keyword>
<feature type="disulfide bond" evidence="6">
    <location>
        <begin position="485"/>
        <end position="494"/>
    </location>
</feature>
<dbReference type="PROSITE" id="PS50940">
    <property type="entry name" value="CHIT_BIND_II"/>
    <property type="match status" value="1"/>
</dbReference>
<feature type="disulfide bond" evidence="6">
    <location>
        <begin position="563"/>
        <end position="572"/>
    </location>
</feature>
<dbReference type="SUPFAM" id="SSF57196">
    <property type="entry name" value="EGF/Laminin"/>
    <property type="match status" value="12"/>
</dbReference>
<evidence type="ECO:0000313" key="10">
    <source>
        <dbReference type="Proteomes" id="UP000663823"/>
    </source>
</evidence>
<keyword evidence="5" id="KW-0325">Glycoprotein</keyword>
<dbReference type="InterPro" id="IPR051022">
    <property type="entry name" value="Notch_Cell-Fate_Det"/>
</dbReference>
<dbReference type="Proteomes" id="UP000663823">
    <property type="component" value="Unassembled WGS sequence"/>
</dbReference>
<dbReference type="PROSITE" id="PS01186">
    <property type="entry name" value="EGF_2"/>
    <property type="match status" value="6"/>
</dbReference>
<evidence type="ECO:0000256" key="6">
    <source>
        <dbReference type="PROSITE-ProRule" id="PRU00076"/>
    </source>
</evidence>
<dbReference type="FunFam" id="2.10.25.10:FF:000118">
    <property type="entry name" value="protein delta homolog 2"/>
    <property type="match status" value="1"/>
</dbReference>
<dbReference type="SMART" id="SM00494">
    <property type="entry name" value="ChtBD2"/>
    <property type="match status" value="1"/>
</dbReference>
<dbReference type="AlphaFoldDB" id="A0A818RLY8"/>
<dbReference type="Gene3D" id="2.10.25.10">
    <property type="entry name" value="Laminin"/>
    <property type="match status" value="12"/>
</dbReference>
<evidence type="ECO:0000256" key="3">
    <source>
        <dbReference type="ARBA" id="ARBA00022737"/>
    </source>
</evidence>
<feature type="domain" description="EGF-like" evidence="7">
    <location>
        <begin position="762"/>
        <end position="798"/>
    </location>
</feature>
<evidence type="ECO:0000259" key="8">
    <source>
        <dbReference type="PROSITE" id="PS50940"/>
    </source>
</evidence>
<evidence type="ECO:0000313" key="9">
    <source>
        <dbReference type="EMBL" id="CAF3655963.1"/>
    </source>
</evidence>
<feature type="domain" description="EGF-like" evidence="7">
    <location>
        <begin position="616"/>
        <end position="652"/>
    </location>
</feature>
<feature type="domain" description="EGF-like" evidence="7">
    <location>
        <begin position="317"/>
        <end position="354"/>
    </location>
</feature>
<dbReference type="SUPFAM" id="SSF57625">
    <property type="entry name" value="Invertebrate chitin-binding proteins"/>
    <property type="match status" value="1"/>
</dbReference>
<feature type="disulfide bond" evidence="6">
    <location>
        <begin position="748"/>
        <end position="757"/>
    </location>
</feature>
<sequence length="831" mass="91001">MASNSTGVAIDNNEKVFYEKIDEYINSLHKNHHEKCVIKRQVYNDILKYLLLRKEAPCNPYSSKFVYWTKSNFNSIKIAGSEIVIFCVKLKKPMCVYEVFYNVISEAHITVSHGDRENTYSEIISQYSWREWSDNEDDNNDRYITINMNRLFIIAIVYLAIQGTTADIKKKRQECRDYVGDRANCQRFVRCFHNLRVLFTCASGTVYEPKLKTCIEKELVTDCDDSKDRVEIIISSNVTVSDDDYPTIEADEDALNIISLKDITGKDSSTNVQKQFGCGSYCKNQGLCVIVAQAVTCQCQSGYTGHQCQITQFLISTREGCNPNPCDNGATCIEIYPNTINCTCPPGFVGSLCSYPDITTTITPITDNPNRLCLVNPCLNGAFCLTVLGGGFRCVCQTGYTGLLCDYPDNPTSTGCGISNPCINSGICIPTLIGYQCQCLDNYVGSYCQTNIALVVLPLPNQCQPSPCQNGGTCYLRQGTFGCSCPIGYSGVCCEINLAATNPCYTNPCVNGGTCQIAGPNLFRCVCPAGFNGLRCELRVCDPNPCLYGGICIIIGNSFQCQCPPQYTGPTCAILIPPPNPCLSQPCLHGGTCTPTGPTTFVCSCTPSYYGPCCEIRNYCIPNPCYNGGSCVATTTGYLCQCSFPFTGSNCETLITTPVPRPVCACVVCPCPTPVVTMVNPCLPNPCQNNGGCAVVQNIARCYCPGSFRGYYCQFARKRAMSNAPCANMTCMNGGECFVNENGPQCTCPKPYYGKNCELINRPRTCTPSPCGKDGQCVITQDGYKCLCKNDTTGVLCEQKIMPKNYRWCPIDCRSGTSCVYEGSTPKCRAL</sequence>
<feature type="disulfide bond" evidence="6">
    <location>
        <begin position="278"/>
        <end position="288"/>
    </location>
</feature>
<dbReference type="SMART" id="SM00181">
    <property type="entry name" value="EGF"/>
    <property type="match status" value="12"/>
</dbReference>
<dbReference type="PANTHER" id="PTHR24049">
    <property type="entry name" value="CRUMBS FAMILY MEMBER"/>
    <property type="match status" value="1"/>
</dbReference>